<dbReference type="EMBL" id="LR796632">
    <property type="protein sequence ID" value="CAB4155477.1"/>
    <property type="molecule type" value="Genomic_DNA"/>
</dbReference>
<dbReference type="GO" id="GO:0006259">
    <property type="term" value="P:DNA metabolic process"/>
    <property type="evidence" value="ECO:0007669"/>
    <property type="project" value="InterPro"/>
</dbReference>
<dbReference type="InterPro" id="IPR018330">
    <property type="entry name" value="RecT_fam"/>
</dbReference>
<protein>
    <submittedName>
        <fullName evidence="1">RecT family</fullName>
    </submittedName>
</protein>
<accession>A0A6J5N9Q7</accession>
<dbReference type="Pfam" id="PF03837">
    <property type="entry name" value="RecT"/>
    <property type="match status" value="1"/>
</dbReference>
<sequence>MSNALTLKNSLEPTTLQEAMKFSDILASSTMVPRDFQGKPGNVLVAIQWGREVGLGPLQALQNIAVINGRPSIWGDAAIALVRGHPDCLSVQEGVEGEGEARQGWCEVTRRGEQPQRRTFSVSDAKRAGLWGKSGPWTQYPDRMLQLRARGFAIRDVFPDALRGVMTREEAEDMPPEPRHVENLAVAPVAPVAPAPEPVEAPLMLIGPDATEYSFKSLRTWLAAAERAIGKIEPDALGAWRDANKSHIEAVAERFPNSPVMEIIIAAIDHRRTYAEEPAAEEIAQ</sequence>
<evidence type="ECO:0000313" key="1">
    <source>
        <dbReference type="EMBL" id="CAB4155477.1"/>
    </source>
</evidence>
<gene>
    <name evidence="1" type="ORF">UFOVP670_20</name>
</gene>
<organism evidence="1">
    <name type="scientific">uncultured Caudovirales phage</name>
    <dbReference type="NCBI Taxonomy" id="2100421"/>
    <lineage>
        <taxon>Viruses</taxon>
        <taxon>Duplodnaviria</taxon>
        <taxon>Heunggongvirae</taxon>
        <taxon>Uroviricota</taxon>
        <taxon>Caudoviricetes</taxon>
        <taxon>Peduoviridae</taxon>
        <taxon>Maltschvirus</taxon>
        <taxon>Maltschvirus maltsch</taxon>
    </lineage>
</organism>
<proteinExistence type="predicted"/>
<reference evidence="1" key="1">
    <citation type="submission" date="2020-04" db="EMBL/GenBank/DDBJ databases">
        <authorList>
            <person name="Chiriac C."/>
            <person name="Salcher M."/>
            <person name="Ghai R."/>
            <person name="Kavagutti S V."/>
        </authorList>
    </citation>
    <scope>NUCLEOTIDE SEQUENCE</scope>
</reference>
<dbReference type="GO" id="GO:0003677">
    <property type="term" value="F:DNA binding"/>
    <property type="evidence" value="ECO:0007669"/>
    <property type="project" value="InterPro"/>
</dbReference>
<name>A0A6J5N9Q7_9CAUD</name>